<organism evidence="1 2">
    <name type="scientific">Blautia obeum ATCC 29174</name>
    <dbReference type="NCBI Taxonomy" id="411459"/>
    <lineage>
        <taxon>Bacteria</taxon>
        <taxon>Bacillati</taxon>
        <taxon>Bacillota</taxon>
        <taxon>Clostridia</taxon>
        <taxon>Lachnospirales</taxon>
        <taxon>Lachnospiraceae</taxon>
        <taxon>Blautia</taxon>
    </lineage>
</organism>
<name>A5ZP20_9FIRM</name>
<reference evidence="1 2" key="1">
    <citation type="submission" date="2007-03" db="EMBL/GenBank/DDBJ databases">
        <authorList>
            <person name="Fulton L."/>
            <person name="Clifton S."/>
            <person name="Fulton B."/>
            <person name="Xu J."/>
            <person name="Minx P."/>
            <person name="Pepin K.H."/>
            <person name="Johnson M."/>
            <person name="Thiruvilangam P."/>
            <person name="Bhonagiri V."/>
            <person name="Nash W.E."/>
            <person name="Mardis E.R."/>
            <person name="Wilson R.K."/>
        </authorList>
    </citation>
    <scope>NUCLEOTIDE SEQUENCE [LARGE SCALE GENOMIC DNA]</scope>
    <source>
        <strain evidence="1 2">ATCC 29174</strain>
    </source>
</reference>
<dbReference type="AlphaFoldDB" id="A5ZP20"/>
<gene>
    <name evidence="1" type="ORF">RUMOBE_00737</name>
</gene>
<comment type="caution">
    <text evidence="1">The sequence shown here is derived from an EMBL/GenBank/DDBJ whole genome shotgun (WGS) entry which is preliminary data.</text>
</comment>
<sequence length="41" mass="4894">MTYITENDKLFNYNTKGKQDRSSLLSMTVKVMPARLIKWDR</sequence>
<dbReference type="EMBL" id="AAVO02000002">
    <property type="protein sequence ID" value="EDM88616.1"/>
    <property type="molecule type" value="Genomic_DNA"/>
</dbReference>
<dbReference type="Proteomes" id="UP000006002">
    <property type="component" value="Unassembled WGS sequence"/>
</dbReference>
<accession>A5ZP20</accession>
<proteinExistence type="predicted"/>
<evidence type="ECO:0000313" key="2">
    <source>
        <dbReference type="Proteomes" id="UP000006002"/>
    </source>
</evidence>
<evidence type="ECO:0000313" key="1">
    <source>
        <dbReference type="EMBL" id="EDM88616.1"/>
    </source>
</evidence>
<dbReference type="HOGENOM" id="CLU_3266497_0_0_9"/>
<reference evidence="1 2" key="2">
    <citation type="submission" date="2007-04" db="EMBL/GenBank/DDBJ databases">
        <title>Draft genome sequence of Ruminococcus obeum (ATCC 29174).</title>
        <authorList>
            <person name="Sudarsanam P."/>
            <person name="Ley R."/>
            <person name="Guruge J."/>
            <person name="Turnbaugh P.J."/>
            <person name="Mahowald M."/>
            <person name="Liep D."/>
            <person name="Gordon J."/>
        </authorList>
    </citation>
    <scope>NUCLEOTIDE SEQUENCE [LARGE SCALE GENOMIC DNA]</scope>
    <source>
        <strain evidence="1 2">ATCC 29174</strain>
    </source>
</reference>
<protein>
    <submittedName>
        <fullName evidence="1">Uncharacterized protein</fullName>
    </submittedName>
</protein>